<dbReference type="Proteomes" id="UP000219353">
    <property type="component" value="Unassembled WGS sequence"/>
</dbReference>
<dbReference type="AlphaFoldDB" id="A0A285JE91"/>
<protein>
    <submittedName>
        <fullName evidence="1">Uncharacterized protein</fullName>
    </submittedName>
</protein>
<dbReference type="OrthoDB" id="6888544at2"/>
<dbReference type="EMBL" id="OBEB01000008">
    <property type="protein sequence ID" value="SNY58393.1"/>
    <property type="molecule type" value="Genomic_DNA"/>
</dbReference>
<evidence type="ECO:0000313" key="2">
    <source>
        <dbReference type="Proteomes" id="UP000219353"/>
    </source>
</evidence>
<keyword evidence="2" id="KW-1185">Reference proteome</keyword>
<proteinExistence type="predicted"/>
<name>A0A285JE91_9GAMM</name>
<sequence>MNYAQHELFLINLRQQFSDIFMASKAGKDNSEHRLRAQGFIHAGELLEICGRQEVQQLMEQVHLEVFGVTIAERKPNEQARRQQALKLGDYDYFDEPAFTRQQRDIE</sequence>
<reference evidence="2" key="1">
    <citation type="submission" date="2017-09" db="EMBL/GenBank/DDBJ databases">
        <authorList>
            <person name="Varghese N."/>
            <person name="Submissions S."/>
        </authorList>
    </citation>
    <scope>NUCLEOTIDE SEQUENCE [LARGE SCALE GENOMIC DNA]</scope>
    <source>
        <strain evidence="2">CGMCC 1.12461</strain>
    </source>
</reference>
<organism evidence="1 2">
    <name type="scientific">Arsukibacterium tuosuense</name>
    <dbReference type="NCBI Taxonomy" id="1323745"/>
    <lineage>
        <taxon>Bacteria</taxon>
        <taxon>Pseudomonadati</taxon>
        <taxon>Pseudomonadota</taxon>
        <taxon>Gammaproteobacteria</taxon>
        <taxon>Chromatiales</taxon>
        <taxon>Chromatiaceae</taxon>
        <taxon>Arsukibacterium</taxon>
    </lineage>
</organism>
<accession>A0A285JE91</accession>
<evidence type="ECO:0000313" key="1">
    <source>
        <dbReference type="EMBL" id="SNY58393.1"/>
    </source>
</evidence>
<gene>
    <name evidence="1" type="ORF">SAMN06297280_3387</name>
</gene>
<dbReference type="RefSeq" id="WP_097112578.1">
    <property type="nucleotide sequence ID" value="NZ_OBEB01000008.1"/>
</dbReference>